<sequence length="110" mass="11888">MSKCCLTASPIKKGSVFLVKLAKQIVVRGRVQGVGFRWATKMIADNLDISGTIENRSDGSVFIQAAGEPLNLAKFVAKVKAGPNPYANVSTYEEQPLEDVPNFRGFQVTG</sequence>
<evidence type="ECO:0000313" key="8">
    <source>
        <dbReference type="EMBL" id="RND82077.1"/>
    </source>
</evidence>
<dbReference type="Proteomes" id="UP000284123">
    <property type="component" value="Unassembled WGS sequence"/>
</dbReference>
<evidence type="ECO:0000256" key="6">
    <source>
        <dbReference type="RuleBase" id="RU004168"/>
    </source>
</evidence>
<evidence type="ECO:0000313" key="10">
    <source>
        <dbReference type="EMBL" id="RNE31318.1"/>
    </source>
</evidence>
<dbReference type="GO" id="GO:0003998">
    <property type="term" value="F:acylphosphatase activity"/>
    <property type="evidence" value="ECO:0007669"/>
    <property type="project" value="UniProtKB-EC"/>
</dbReference>
<evidence type="ECO:0000313" key="9">
    <source>
        <dbReference type="EMBL" id="RND85978.1"/>
    </source>
</evidence>
<dbReference type="Gene3D" id="3.30.70.100">
    <property type="match status" value="1"/>
</dbReference>
<evidence type="ECO:0000313" key="13">
    <source>
        <dbReference type="Proteomes" id="UP000285532"/>
    </source>
</evidence>
<proteinExistence type="inferred from homology"/>
<feature type="domain" description="Acylphosphatase-like" evidence="7">
    <location>
        <begin position="22"/>
        <end position="110"/>
    </location>
</feature>
<evidence type="ECO:0000313" key="12">
    <source>
        <dbReference type="Proteomes" id="UP000284716"/>
    </source>
</evidence>
<dbReference type="Proteomes" id="UP000285532">
    <property type="component" value="Unassembled WGS sequence"/>
</dbReference>
<dbReference type="Pfam" id="PF00708">
    <property type="entry name" value="Acylphosphatase"/>
    <property type="match status" value="1"/>
</dbReference>
<protein>
    <recommendedName>
        <fullName evidence="3 5">acylphosphatase</fullName>
        <ecNumber evidence="2 5">3.6.1.7</ecNumber>
    </recommendedName>
</protein>
<dbReference type="Proteomes" id="UP000284716">
    <property type="component" value="Unassembled WGS sequence"/>
</dbReference>
<evidence type="ECO:0000256" key="2">
    <source>
        <dbReference type="ARBA" id="ARBA00012150"/>
    </source>
</evidence>
<accession>K0NB65</accession>
<evidence type="ECO:0000259" key="7">
    <source>
        <dbReference type="PROSITE" id="PS51160"/>
    </source>
</evidence>
<evidence type="ECO:0000256" key="1">
    <source>
        <dbReference type="ARBA" id="ARBA00005614"/>
    </source>
</evidence>
<evidence type="ECO:0000256" key="4">
    <source>
        <dbReference type="ARBA" id="ARBA00047645"/>
    </source>
</evidence>
<dbReference type="PROSITE" id="PS00150">
    <property type="entry name" value="ACYLPHOSPHATASE_1"/>
    <property type="match status" value="1"/>
</dbReference>
<dbReference type="EMBL" id="LKGI01000051">
    <property type="protein sequence ID" value="RNE31318.1"/>
    <property type="molecule type" value="Genomic_DNA"/>
</dbReference>
<gene>
    <name evidence="8" type="ORF">FAM18157_01169</name>
    <name evidence="9" type="ORF">FAM18172_01769</name>
    <name evidence="10" type="ORF">FAM6012_01197</name>
</gene>
<comment type="caution">
    <text evidence="10">The sequence shown here is derived from an EMBL/GenBank/DDBJ whole genome shotgun (WGS) entry which is preliminary data.</text>
</comment>
<reference evidence="11 12" key="1">
    <citation type="journal article" date="2018" name="Front. Microbiol.">
        <title>Conversion of Methionine to Cysteine in Lactobacillus paracasei Depends on the Highly Mobile cysK-ctl-cysE Gene Cluster.</title>
        <authorList>
            <person name="Wuthrich D."/>
            <person name="Irmler S."/>
            <person name="Berthoud H."/>
            <person name="Guggenbuhl B."/>
            <person name="Eugster E."/>
            <person name="Bruggmann R."/>
        </authorList>
    </citation>
    <scope>NUCLEOTIDE SEQUENCE [LARGE SCALE GENOMIC DNA]</scope>
    <source>
        <strain evidence="8 12">FAM18157</strain>
        <strain evidence="9 13">FAM18172</strain>
        <strain evidence="10 11">FAM6012</strain>
    </source>
</reference>
<feature type="active site" evidence="5">
    <location>
        <position position="37"/>
    </location>
</feature>
<dbReference type="InterPro" id="IPR017968">
    <property type="entry name" value="Acylphosphatase_CS"/>
</dbReference>
<evidence type="ECO:0000256" key="5">
    <source>
        <dbReference type="PROSITE-ProRule" id="PRU00520"/>
    </source>
</evidence>
<dbReference type="PROSITE" id="PS51160">
    <property type="entry name" value="ACYLPHOSPHATASE_3"/>
    <property type="match status" value="1"/>
</dbReference>
<feature type="active site" evidence="5">
    <location>
        <position position="55"/>
    </location>
</feature>
<dbReference type="PANTHER" id="PTHR47268:SF4">
    <property type="entry name" value="ACYLPHOSPHATASE"/>
    <property type="match status" value="1"/>
</dbReference>
<keyword evidence="5 10" id="KW-0378">Hydrolase</keyword>
<organism evidence="10 11">
    <name type="scientific">Lacticaseibacillus paracasei</name>
    <name type="common">Lactobacillus paracasei</name>
    <dbReference type="NCBI Taxonomy" id="1597"/>
    <lineage>
        <taxon>Bacteria</taxon>
        <taxon>Bacillati</taxon>
        <taxon>Bacillota</taxon>
        <taxon>Bacilli</taxon>
        <taxon>Lactobacillales</taxon>
        <taxon>Lactobacillaceae</taxon>
        <taxon>Lacticaseibacillus</taxon>
    </lineage>
</organism>
<dbReference type="EMBL" id="LKFU01000064">
    <property type="protein sequence ID" value="RND85978.1"/>
    <property type="molecule type" value="Genomic_DNA"/>
</dbReference>
<dbReference type="InterPro" id="IPR020456">
    <property type="entry name" value="Acylphosphatase"/>
</dbReference>
<dbReference type="InterPro" id="IPR001792">
    <property type="entry name" value="Acylphosphatase-like_dom"/>
</dbReference>
<comment type="catalytic activity">
    <reaction evidence="4 5">
        <text>an acyl phosphate + H2O = a carboxylate + phosphate + H(+)</text>
        <dbReference type="Rhea" id="RHEA:14965"/>
        <dbReference type="ChEBI" id="CHEBI:15377"/>
        <dbReference type="ChEBI" id="CHEBI:15378"/>
        <dbReference type="ChEBI" id="CHEBI:29067"/>
        <dbReference type="ChEBI" id="CHEBI:43474"/>
        <dbReference type="ChEBI" id="CHEBI:59918"/>
        <dbReference type="EC" id="3.6.1.7"/>
    </reaction>
</comment>
<name>A0A422LWE0_LACPA</name>
<comment type="similarity">
    <text evidence="1 6">Belongs to the acylphosphatase family.</text>
</comment>
<dbReference type="PANTHER" id="PTHR47268">
    <property type="entry name" value="ACYLPHOSPHATASE"/>
    <property type="match status" value="1"/>
</dbReference>
<evidence type="ECO:0000256" key="3">
    <source>
        <dbReference type="ARBA" id="ARBA00015991"/>
    </source>
</evidence>
<evidence type="ECO:0000313" key="11">
    <source>
        <dbReference type="Proteomes" id="UP000284123"/>
    </source>
</evidence>
<dbReference type="SUPFAM" id="SSF54975">
    <property type="entry name" value="Acylphosphatase/BLUF domain-like"/>
    <property type="match status" value="1"/>
</dbReference>
<dbReference type="EC" id="3.6.1.7" evidence="2 5"/>
<dbReference type="InterPro" id="IPR036046">
    <property type="entry name" value="Acylphosphatase-like_dom_sf"/>
</dbReference>
<dbReference type="AlphaFoldDB" id="A0A422LWE0"/>
<accession>A0A422LWE0</accession>
<dbReference type="EMBL" id="LKFS01000047">
    <property type="protein sequence ID" value="RND82077.1"/>
    <property type="molecule type" value="Genomic_DNA"/>
</dbReference>